<dbReference type="InterPro" id="IPR036770">
    <property type="entry name" value="Ankyrin_rpt-contain_sf"/>
</dbReference>
<gene>
    <name evidence="2" type="ORF">Lbru_2334</name>
</gene>
<proteinExistence type="predicted"/>
<dbReference type="Pfam" id="PF13637">
    <property type="entry name" value="Ank_4"/>
    <property type="match status" value="1"/>
</dbReference>
<organism evidence="2 3">
    <name type="scientific">Legionella brunensis</name>
    <dbReference type="NCBI Taxonomy" id="29422"/>
    <lineage>
        <taxon>Bacteria</taxon>
        <taxon>Pseudomonadati</taxon>
        <taxon>Pseudomonadota</taxon>
        <taxon>Gammaproteobacteria</taxon>
        <taxon>Legionellales</taxon>
        <taxon>Legionellaceae</taxon>
        <taxon>Legionella</taxon>
    </lineage>
</organism>
<feature type="region of interest" description="Disordered" evidence="1">
    <location>
        <begin position="610"/>
        <end position="639"/>
    </location>
</feature>
<accession>A0A0W0S3Y5</accession>
<name>A0A0W0S3Y5_9GAMM</name>
<dbReference type="RefSeq" id="WP_058442323.1">
    <property type="nucleotide sequence ID" value="NZ_CAAAHU010000008.1"/>
</dbReference>
<keyword evidence="3" id="KW-1185">Reference proteome</keyword>
<dbReference type="Gene3D" id="1.25.40.20">
    <property type="entry name" value="Ankyrin repeat-containing domain"/>
    <property type="match status" value="1"/>
</dbReference>
<evidence type="ECO:0000256" key="1">
    <source>
        <dbReference type="SAM" id="MobiDB-lite"/>
    </source>
</evidence>
<evidence type="ECO:0000313" key="3">
    <source>
        <dbReference type="Proteomes" id="UP000054742"/>
    </source>
</evidence>
<dbReference type="PATRIC" id="fig|29422.6.peg.2484"/>
<dbReference type="InterPro" id="IPR002110">
    <property type="entry name" value="Ankyrin_rpt"/>
</dbReference>
<reference evidence="2 3" key="1">
    <citation type="submission" date="2015-11" db="EMBL/GenBank/DDBJ databases">
        <title>Genomic analysis of 38 Legionella species identifies large and diverse effector repertoires.</title>
        <authorList>
            <person name="Burstein D."/>
            <person name="Amaro F."/>
            <person name="Zusman T."/>
            <person name="Lifshitz Z."/>
            <person name="Cohen O."/>
            <person name="Gilbert J.A."/>
            <person name="Pupko T."/>
            <person name="Shuman H.A."/>
            <person name="Segal G."/>
        </authorList>
    </citation>
    <scope>NUCLEOTIDE SEQUENCE [LARGE SCALE GENOMIC DNA]</scope>
    <source>
        <strain evidence="2 3">ATCC 43878</strain>
    </source>
</reference>
<feature type="compositionally biased region" description="Basic and acidic residues" evidence="1">
    <location>
        <begin position="616"/>
        <end position="639"/>
    </location>
</feature>
<dbReference type="STRING" id="29422.Lbru_2334"/>
<dbReference type="SMART" id="SM00248">
    <property type="entry name" value="ANK"/>
    <property type="match status" value="2"/>
</dbReference>
<protein>
    <submittedName>
        <fullName evidence="2">Uncharacterized protein</fullName>
    </submittedName>
</protein>
<sequence length="877" mass="101032">MPANDATKKLIAEILPLIEKNLIKEGKKILHCIQEGNFNEALLLACKHCEAGDKAMLRLIKILVRSKSSLPIDVNTVQSSNGFTPLYYAAYNCNVDLFIALIPFNAQDPQAHELLNENFTREAQILEQYYDKEFLNQKQELVSEFENPQKLPDRKSISDDIRNGEFDFNRMIYILKIITFLQKSQDINHRFKALPKTISPVQAEIIKTTHVSMCRKLIEKMCLTIQNLSSDTRIKYSKLFGPAPFTWINFDQLGGLVIDPSADRLVVLPFLDMQREFSRENMSVIISTAELFLREGGERQAIIEEALQDIIQKDFTLLKEFFTQICREHLKPSNNNAAVKPVTLTHIKAITGYVNDMDNFIKLINLVNYTGKIKPPVDTTKLQIPGLLGGFKTSAERYKNRFDLSTKMGRHAALRMLQSIGELITGKNFSRFLLDLDETIDWRAFISLRDGITHQDEGNKKYKIDQLLANKAKLEKITGKELSDFWERLVKLLILREKKLGSYSEDPQSFWQSILKTEINSDQLVEEEEKKGCKTVPEPERRVSKEDEIIFIKALEQCSAPIEVIEDCHKIFSGSKRVNKLEQGAVFKYLPKDKLGNEKHKALANIMKMATSKPSSTEEERNRKRMEAHAASQRREQERKSRFKGLEELRLLAEDLNQSMELIHMLSPLKRVEAAMEALINIKEFLEEKDYIVPESSYKTMEEWDKYHLYNGGPSLVKRLGVDYELNDAIEYNAGQLLQHLETIRGYPEARNCAFLTINYSDLRSFRNYLEHGDPLYDSLHQGAAKTDYRQQLIAPMVIKLVFELLPALTQLRENMKFKKFYGHEGHQNPLVSEKEALEWQKVMSQNYGKSGFFAVENSKDEVTEETGLSLRHEGSY</sequence>
<evidence type="ECO:0000313" key="2">
    <source>
        <dbReference type="EMBL" id="KTC78042.1"/>
    </source>
</evidence>
<dbReference type="OrthoDB" id="5635022at2"/>
<dbReference type="SUPFAM" id="SSF48403">
    <property type="entry name" value="Ankyrin repeat"/>
    <property type="match status" value="1"/>
</dbReference>
<comment type="caution">
    <text evidence="2">The sequence shown here is derived from an EMBL/GenBank/DDBJ whole genome shotgun (WGS) entry which is preliminary data.</text>
</comment>
<dbReference type="EMBL" id="LNXV01000033">
    <property type="protein sequence ID" value="KTC78042.1"/>
    <property type="molecule type" value="Genomic_DNA"/>
</dbReference>
<dbReference type="AlphaFoldDB" id="A0A0W0S3Y5"/>
<dbReference type="Proteomes" id="UP000054742">
    <property type="component" value="Unassembled WGS sequence"/>
</dbReference>